<dbReference type="EMBL" id="JAACXV010000311">
    <property type="protein sequence ID" value="KAF7280235.1"/>
    <property type="molecule type" value="Genomic_DNA"/>
</dbReference>
<protein>
    <submittedName>
        <fullName evidence="2">Uncharacterized protein</fullName>
    </submittedName>
</protein>
<dbReference type="PANTHER" id="PTHR21253">
    <property type="entry name" value="F-BOX ONLY PROTEIN 11-RELATED"/>
    <property type="match status" value="1"/>
</dbReference>
<keyword evidence="1" id="KW-0732">Signal</keyword>
<comment type="caution">
    <text evidence="2">The sequence shown here is derived from an EMBL/GenBank/DDBJ whole genome shotgun (WGS) entry which is preliminary data.</text>
</comment>
<dbReference type="SMART" id="SM00718">
    <property type="entry name" value="DM4_12"/>
    <property type="match status" value="1"/>
</dbReference>
<sequence length="191" mass="22485">MKILILLLIFNISGFICDNQNVTVIRNRSSVLSRRKRYIQWPKGSNFVINFTCSKPLLRPQPLTWNIVYEMDVPFAVPPDTTIFFKPHKRIKRHILERKSFLEKIEDFMTIMGYDGQSCIKRLLCESKNFVEIEHKSLLKDLITVLFRSFIDHKEFKEYQDNCLEDNLKGCSVSLLDIFINSSFNKMGNLI</sequence>
<organism evidence="2 3">
    <name type="scientific">Rhynchophorus ferrugineus</name>
    <name type="common">Red palm weevil</name>
    <name type="synonym">Curculio ferrugineus</name>
    <dbReference type="NCBI Taxonomy" id="354439"/>
    <lineage>
        <taxon>Eukaryota</taxon>
        <taxon>Metazoa</taxon>
        <taxon>Ecdysozoa</taxon>
        <taxon>Arthropoda</taxon>
        <taxon>Hexapoda</taxon>
        <taxon>Insecta</taxon>
        <taxon>Pterygota</taxon>
        <taxon>Neoptera</taxon>
        <taxon>Endopterygota</taxon>
        <taxon>Coleoptera</taxon>
        <taxon>Polyphaga</taxon>
        <taxon>Cucujiformia</taxon>
        <taxon>Curculionidae</taxon>
        <taxon>Dryophthorinae</taxon>
        <taxon>Rhynchophorus</taxon>
    </lineage>
</organism>
<dbReference type="PANTHER" id="PTHR21253:SF0">
    <property type="entry name" value="F-BOX ONLY PROTEIN 11-RELATED"/>
    <property type="match status" value="1"/>
</dbReference>
<dbReference type="InterPro" id="IPR006631">
    <property type="entry name" value="DM4_12"/>
</dbReference>
<feature type="signal peptide" evidence="1">
    <location>
        <begin position="1"/>
        <end position="17"/>
    </location>
</feature>
<dbReference type="Pfam" id="PF07841">
    <property type="entry name" value="DM4_12"/>
    <property type="match status" value="1"/>
</dbReference>
<name>A0A834IG92_RHYFE</name>
<evidence type="ECO:0000256" key="1">
    <source>
        <dbReference type="SAM" id="SignalP"/>
    </source>
</evidence>
<feature type="chain" id="PRO_5032694173" evidence="1">
    <location>
        <begin position="18"/>
        <end position="191"/>
    </location>
</feature>
<keyword evidence="3" id="KW-1185">Reference proteome</keyword>
<reference evidence="2" key="1">
    <citation type="submission" date="2020-08" db="EMBL/GenBank/DDBJ databases">
        <title>Genome sequencing and assembly of the red palm weevil Rhynchophorus ferrugineus.</title>
        <authorList>
            <person name="Dias G.B."/>
            <person name="Bergman C.M."/>
            <person name="Manee M."/>
        </authorList>
    </citation>
    <scope>NUCLEOTIDE SEQUENCE</scope>
    <source>
        <strain evidence="2">AA-2017</strain>
        <tissue evidence="2">Whole larva</tissue>
    </source>
</reference>
<dbReference type="AlphaFoldDB" id="A0A834IG92"/>
<evidence type="ECO:0000313" key="3">
    <source>
        <dbReference type="Proteomes" id="UP000625711"/>
    </source>
</evidence>
<evidence type="ECO:0000313" key="2">
    <source>
        <dbReference type="EMBL" id="KAF7280235.1"/>
    </source>
</evidence>
<dbReference type="Proteomes" id="UP000625711">
    <property type="component" value="Unassembled WGS sequence"/>
</dbReference>
<accession>A0A834IG92</accession>
<proteinExistence type="predicted"/>
<gene>
    <name evidence="2" type="ORF">GWI33_006278</name>
</gene>
<dbReference type="OrthoDB" id="8180611at2759"/>